<comment type="caution">
    <text evidence="8">The sequence shown here is derived from an EMBL/GenBank/DDBJ whole genome shotgun (WGS) entry which is preliminary data.</text>
</comment>
<dbReference type="Proteomes" id="UP000572268">
    <property type="component" value="Unassembled WGS sequence"/>
</dbReference>
<evidence type="ECO:0000313" key="11">
    <source>
        <dbReference type="Proteomes" id="UP000572268"/>
    </source>
</evidence>
<feature type="transmembrane region" description="Helical" evidence="7">
    <location>
        <begin position="210"/>
        <end position="233"/>
    </location>
</feature>
<evidence type="ECO:0000256" key="2">
    <source>
        <dbReference type="ARBA" id="ARBA00007349"/>
    </source>
</evidence>
<protein>
    <submittedName>
        <fullName evidence="8">Uncharacterized protein</fullName>
    </submittedName>
</protein>
<evidence type="ECO:0000256" key="1">
    <source>
        <dbReference type="ARBA" id="ARBA00004478"/>
    </source>
</evidence>
<accession>A0A7J6LR97</accession>
<keyword evidence="4" id="KW-1001">Plastid inner membrane</keyword>
<dbReference type="PANTHER" id="PTHR42826">
    <property type="entry name" value="DICARBOXYLATE TRANSPORTER 2.1, CHLOROPLASTIC"/>
    <property type="match status" value="1"/>
</dbReference>
<gene>
    <name evidence="9" type="ORF">FOL46_002671</name>
    <name evidence="8" type="ORF">FOZ61_003051</name>
</gene>
<evidence type="ECO:0000256" key="6">
    <source>
        <dbReference type="ARBA" id="ARBA00023136"/>
    </source>
</evidence>
<comment type="similarity">
    <text evidence="2">Belongs to the SLC13A/DASS transporter (TC 2.A.47) family. DIT1 subfamily.</text>
</comment>
<comment type="subcellular location">
    <subcellularLocation>
        <location evidence="1">Plastid</location>
        <location evidence="1">Chloroplast inner membrane</location>
        <topology evidence="1">Multi-pass membrane protein</topology>
    </subcellularLocation>
</comment>
<dbReference type="AlphaFoldDB" id="A0A7J6LR97"/>
<dbReference type="InterPro" id="IPR001898">
    <property type="entry name" value="SLC13A/DASS"/>
</dbReference>
<feature type="transmembrane region" description="Helical" evidence="7">
    <location>
        <begin position="253"/>
        <end position="278"/>
    </location>
</feature>
<reference evidence="10 11" key="1">
    <citation type="submission" date="2020-04" db="EMBL/GenBank/DDBJ databases">
        <title>Perkinsus olseni comparative genomics.</title>
        <authorList>
            <person name="Bogema D.R."/>
        </authorList>
    </citation>
    <scope>NUCLEOTIDE SEQUENCE [LARGE SCALE GENOMIC DNA]</scope>
    <source>
        <strain evidence="8">ATCC PRA-179</strain>
        <strain evidence="9">ATCC PRA-31</strain>
    </source>
</reference>
<dbReference type="GO" id="GO:0022857">
    <property type="term" value="F:transmembrane transporter activity"/>
    <property type="evidence" value="ECO:0007669"/>
    <property type="project" value="InterPro"/>
</dbReference>
<evidence type="ECO:0000313" key="10">
    <source>
        <dbReference type="Proteomes" id="UP000570595"/>
    </source>
</evidence>
<dbReference type="Proteomes" id="UP000570595">
    <property type="component" value="Unassembled WGS sequence"/>
</dbReference>
<feature type="transmembrane region" description="Helical" evidence="7">
    <location>
        <begin position="363"/>
        <end position="382"/>
    </location>
</feature>
<evidence type="ECO:0000256" key="4">
    <source>
        <dbReference type="ARBA" id="ARBA00022780"/>
    </source>
</evidence>
<keyword evidence="5 7" id="KW-1133">Transmembrane helix</keyword>
<dbReference type="GO" id="GO:0009706">
    <property type="term" value="C:chloroplast inner membrane"/>
    <property type="evidence" value="ECO:0007669"/>
    <property type="project" value="UniProtKB-SubCell"/>
</dbReference>
<keyword evidence="4" id="KW-0934">Plastid</keyword>
<sequence length="514" mass="57102">MPESISSELPVDVPTDSLKKPYPTVRARIRQLILWHNQQWKGMRFPGAALFFFKFFFLGFAIAPKDVPRDAWWGVTLTACACMGSAVLPLPLPAFCVFVLALAGLSGGMTSDEIVSGFGSPDLWFNMFSFMTIRAFTVTGLGQRLGLLVYKYIGFNVLLVAYVICALELILALFITSPAVRAVGLVMPVLVPLLEHGYKSSPQRGTQREVGSYLILVEITANAFTSACWLTGYNDVNHFIATYLGEQGLDADFNFWATEVAIPVLLAVLLVPLMLYLLHRPEYIRDPTAYKDACEQLRSLGTVSCPEVIVAIIYVATFALWVAASMSPGFYISDMIIAAIGIAALLAFGIIESESAILEDKRPFRMLFYYGMLLSIIQTAVAKGYWAYPFAGKYVVEWLSDLPVSSSVLLGSFVMYFTSYVYTSPLAHARDFYPPIFESMLQNGVPARLGSSALSYVTMARNLSPYTSPTNPAYYALEYVTARQWWFCGVASLVLNYLFLISVGFLWWLIIGDW</sequence>
<organism evidence="8 10">
    <name type="scientific">Perkinsus olseni</name>
    <name type="common">Perkinsus atlanticus</name>
    <dbReference type="NCBI Taxonomy" id="32597"/>
    <lineage>
        <taxon>Eukaryota</taxon>
        <taxon>Sar</taxon>
        <taxon>Alveolata</taxon>
        <taxon>Perkinsozoa</taxon>
        <taxon>Perkinsea</taxon>
        <taxon>Perkinsida</taxon>
        <taxon>Perkinsidae</taxon>
        <taxon>Perkinsus</taxon>
    </lineage>
</organism>
<proteinExistence type="inferred from homology"/>
<feature type="transmembrane region" description="Helical" evidence="7">
    <location>
        <begin position="330"/>
        <end position="351"/>
    </location>
</feature>
<feature type="transmembrane region" description="Helical" evidence="7">
    <location>
        <begin position="180"/>
        <end position="198"/>
    </location>
</feature>
<evidence type="ECO:0000313" key="9">
    <source>
        <dbReference type="EMBL" id="KAF4667134.1"/>
    </source>
</evidence>
<evidence type="ECO:0000256" key="7">
    <source>
        <dbReference type="SAM" id="Phobius"/>
    </source>
</evidence>
<dbReference type="EMBL" id="JABAHT010000191">
    <property type="protein sequence ID" value="KAF4661656.1"/>
    <property type="molecule type" value="Genomic_DNA"/>
</dbReference>
<dbReference type="EMBL" id="JABANN010000188">
    <property type="protein sequence ID" value="KAF4667134.1"/>
    <property type="molecule type" value="Genomic_DNA"/>
</dbReference>
<name>A0A7J6LR97_PEROL</name>
<feature type="transmembrane region" description="Helical" evidence="7">
    <location>
        <begin position="75"/>
        <end position="103"/>
    </location>
</feature>
<dbReference type="InterPro" id="IPR030676">
    <property type="entry name" value="CitT-rel"/>
</dbReference>
<evidence type="ECO:0000256" key="5">
    <source>
        <dbReference type="ARBA" id="ARBA00022989"/>
    </source>
</evidence>
<dbReference type="OrthoDB" id="1695362at2759"/>
<feature type="transmembrane region" description="Helical" evidence="7">
    <location>
        <begin position="123"/>
        <end position="141"/>
    </location>
</feature>
<dbReference type="Pfam" id="PF00939">
    <property type="entry name" value="Na_sulph_symp"/>
    <property type="match status" value="1"/>
</dbReference>
<feature type="transmembrane region" description="Helical" evidence="7">
    <location>
        <begin position="485"/>
        <end position="510"/>
    </location>
</feature>
<feature type="transmembrane region" description="Helical" evidence="7">
    <location>
        <begin position="45"/>
        <end position="63"/>
    </location>
</feature>
<feature type="transmembrane region" description="Helical" evidence="7">
    <location>
        <begin position="402"/>
        <end position="422"/>
    </location>
</feature>
<feature type="transmembrane region" description="Helical" evidence="7">
    <location>
        <begin position="153"/>
        <end position="174"/>
    </location>
</feature>
<evidence type="ECO:0000256" key="3">
    <source>
        <dbReference type="ARBA" id="ARBA00022692"/>
    </source>
</evidence>
<keyword evidence="6 7" id="KW-0472">Membrane</keyword>
<feature type="transmembrane region" description="Helical" evidence="7">
    <location>
        <begin position="299"/>
        <end position="324"/>
    </location>
</feature>
<evidence type="ECO:0000313" key="8">
    <source>
        <dbReference type="EMBL" id="KAF4661656.1"/>
    </source>
</evidence>
<keyword evidence="3 7" id="KW-0812">Transmembrane</keyword>